<keyword evidence="2" id="KW-1185">Reference proteome</keyword>
<dbReference type="EMBL" id="JARFYN010000017">
    <property type="protein sequence ID" value="MDL2406939.1"/>
    <property type="molecule type" value="Genomic_DNA"/>
</dbReference>
<comment type="caution">
    <text evidence="1">The sequence shown here is derived from an EMBL/GenBank/DDBJ whole genome shotgun (WGS) entry which is preliminary data.</text>
</comment>
<gene>
    <name evidence="1" type="ORF">PY650_14965</name>
</gene>
<organism evidence="1 2">
    <name type="scientific">Rhizobium calliandrae</name>
    <dbReference type="NCBI Taxonomy" id="1312182"/>
    <lineage>
        <taxon>Bacteria</taxon>
        <taxon>Pseudomonadati</taxon>
        <taxon>Pseudomonadota</taxon>
        <taxon>Alphaproteobacteria</taxon>
        <taxon>Hyphomicrobiales</taxon>
        <taxon>Rhizobiaceae</taxon>
        <taxon>Rhizobium/Agrobacterium group</taxon>
        <taxon>Rhizobium</taxon>
    </lineage>
</organism>
<proteinExistence type="predicted"/>
<name>A0ABT7KIC4_9HYPH</name>
<sequence length="130" mass="14965">MLEHRPGFASRDALLLNDDVAGVDVATVAAVKFQHQHAFPHNRVVQRRRSVHLRAVVFESVREARKSVRLFLPDLGRRRRRLRPLRWRREVDYLREGTVGSTKCGLLGFFVPGQRLSFGDPLCRPDISLL</sequence>
<evidence type="ECO:0000313" key="2">
    <source>
        <dbReference type="Proteomes" id="UP001172630"/>
    </source>
</evidence>
<dbReference type="RefSeq" id="WP_285880123.1">
    <property type="nucleotide sequence ID" value="NZ_JARFYN010000017.1"/>
</dbReference>
<accession>A0ABT7KIC4</accession>
<dbReference type="Proteomes" id="UP001172630">
    <property type="component" value="Unassembled WGS sequence"/>
</dbReference>
<protein>
    <submittedName>
        <fullName evidence="1">Uncharacterized protein</fullName>
    </submittedName>
</protein>
<evidence type="ECO:0000313" key="1">
    <source>
        <dbReference type="EMBL" id="MDL2406939.1"/>
    </source>
</evidence>
<reference evidence="1" key="1">
    <citation type="submission" date="2023-06" db="EMBL/GenBank/DDBJ databases">
        <title>Phylogenetic Diversity of Rhizobium strains.</title>
        <authorList>
            <person name="Moura F.T."/>
            <person name="Helene L.C.F."/>
            <person name="Hungria M."/>
        </authorList>
    </citation>
    <scope>NUCLEOTIDE SEQUENCE</scope>
    <source>
        <strain evidence="1">CCGE524</strain>
    </source>
</reference>